<dbReference type="EMBL" id="HF936415">
    <property type="protein sequence ID" value="CCX16433.1"/>
    <property type="molecule type" value="Genomic_DNA"/>
</dbReference>
<evidence type="ECO:0000313" key="2">
    <source>
        <dbReference type="EMBL" id="CCX16433.1"/>
    </source>
</evidence>
<accession>U4LAH2</accession>
<evidence type="ECO:0000256" key="1">
    <source>
        <dbReference type="SAM" id="SignalP"/>
    </source>
</evidence>
<protein>
    <submittedName>
        <fullName evidence="2">Uncharacterized protein</fullName>
    </submittedName>
</protein>
<reference evidence="2 3" key="1">
    <citation type="journal article" date="2013" name="PLoS Genet.">
        <title>The genome and development-dependent transcriptomes of Pyronema confluens: a window into fungal evolution.</title>
        <authorList>
            <person name="Traeger S."/>
            <person name="Altegoer F."/>
            <person name="Freitag M."/>
            <person name="Gabaldon T."/>
            <person name="Kempken F."/>
            <person name="Kumar A."/>
            <person name="Marcet-Houben M."/>
            <person name="Poggeler S."/>
            <person name="Stajich J.E."/>
            <person name="Nowrousian M."/>
        </authorList>
    </citation>
    <scope>NUCLEOTIDE SEQUENCE [LARGE SCALE GENOMIC DNA]</scope>
    <source>
        <strain evidence="3">CBS 100304</strain>
        <tissue evidence="2">Vegetative mycelium</tissue>
    </source>
</reference>
<name>U4LAH2_PYROM</name>
<dbReference type="AlphaFoldDB" id="U4LAH2"/>
<sequence length="101" mass="11150">MNFILLKSLFIVMPLAVIGLPAQSPAAGTAEASDGTVVVQQFAYLQYCRAKDYQPREWCQFRSPPFLECQNLSGMWDNSQLGPAHNDQISSYKCNGDCSGL</sequence>
<evidence type="ECO:0000313" key="3">
    <source>
        <dbReference type="Proteomes" id="UP000018144"/>
    </source>
</evidence>
<organism evidence="2 3">
    <name type="scientific">Pyronema omphalodes (strain CBS 100304)</name>
    <name type="common">Pyronema confluens</name>
    <dbReference type="NCBI Taxonomy" id="1076935"/>
    <lineage>
        <taxon>Eukaryota</taxon>
        <taxon>Fungi</taxon>
        <taxon>Dikarya</taxon>
        <taxon>Ascomycota</taxon>
        <taxon>Pezizomycotina</taxon>
        <taxon>Pezizomycetes</taxon>
        <taxon>Pezizales</taxon>
        <taxon>Pyronemataceae</taxon>
        <taxon>Pyronema</taxon>
    </lineage>
</organism>
<proteinExistence type="predicted"/>
<dbReference type="Proteomes" id="UP000018144">
    <property type="component" value="Unassembled WGS sequence"/>
</dbReference>
<keyword evidence="3" id="KW-1185">Reference proteome</keyword>
<feature type="chain" id="PRO_5004652081" evidence="1">
    <location>
        <begin position="20"/>
        <end position="101"/>
    </location>
</feature>
<feature type="signal peptide" evidence="1">
    <location>
        <begin position="1"/>
        <end position="19"/>
    </location>
</feature>
<gene>
    <name evidence="2" type="ORF">PCON_03076</name>
</gene>
<keyword evidence="1" id="KW-0732">Signal</keyword>